<feature type="region of interest" description="Disordered" evidence="2">
    <location>
        <begin position="118"/>
        <end position="167"/>
    </location>
</feature>
<evidence type="ECO:0000259" key="3">
    <source>
        <dbReference type="Pfam" id="PF10197"/>
    </source>
</evidence>
<sequence>MVSDLNLKKSWNPKLLKNRKEVWKKEQELLSTRRPYPNNEYSSSEIIPGQKPKPSSESTTQWIYQEDSMSPTSDNITSTINLNKLPRKQNQIVNTESKSEVKHVPNLPNHLKKIKQEKSEQLLKDDPLTQIQSRRSMNISSRSSKVVKLGRTNGHLSSRKRPKRYEI</sequence>
<reference evidence="4" key="2">
    <citation type="submission" date="2019-03" db="EMBL/GenBank/DDBJ databases">
        <authorList>
            <person name="Promdonkoy P."/>
            <person name="Likhitrattanapisal S."/>
            <person name="Harnpichanchai P."/>
            <person name="Fujiyama K."/>
            <person name="Kaneko Y."/>
            <person name="Eurwilaichitr L."/>
            <person name="Ingsriswang S."/>
            <person name="Tanapongpipat S."/>
            <person name="Wongwisansri S."/>
        </authorList>
    </citation>
    <scope>NUCLEOTIDE SEQUENCE</scope>
    <source>
        <strain evidence="4">TBRC 656</strain>
    </source>
</reference>
<evidence type="ECO:0000313" key="5">
    <source>
        <dbReference type="EMBL" id="QGW56839.1"/>
    </source>
</evidence>
<protein>
    <recommendedName>
        <fullName evidence="1">Pre-mRNA-splicing factor CWC25</fullName>
    </recommendedName>
</protein>
<dbReference type="InterPro" id="IPR019339">
    <property type="entry name" value="CIR_N_dom"/>
</dbReference>
<dbReference type="EMBL" id="MK679677">
    <property type="protein sequence ID" value="QFP92357.1"/>
    <property type="molecule type" value="mRNA"/>
</dbReference>
<dbReference type="AlphaFoldDB" id="A0A5P8D0W2"/>
<proteinExistence type="evidence at transcript level"/>
<feature type="region of interest" description="Disordered" evidence="2">
    <location>
        <begin position="27"/>
        <end position="75"/>
    </location>
</feature>
<organism evidence="4">
    <name type="scientific">Ogataea thermomethanolica</name>
    <name type="common">nom. inval.</name>
    <dbReference type="NCBI Taxonomy" id="310468"/>
    <lineage>
        <taxon>Eukaryota</taxon>
        <taxon>Fungi</taxon>
        <taxon>Dikarya</taxon>
        <taxon>Ascomycota</taxon>
        <taxon>Saccharomycotina</taxon>
        <taxon>Pichiomycetes</taxon>
        <taxon>Pichiales</taxon>
        <taxon>Pichiaceae</taxon>
        <taxon>Ogataea</taxon>
    </lineage>
</organism>
<name>A0A5P8D0W2_9ASCO</name>
<feature type="compositionally biased region" description="Basic and acidic residues" evidence="2">
    <location>
        <begin position="118"/>
        <end position="127"/>
    </location>
</feature>
<feature type="domain" description="CBF1-interacting co-repressor CIR N-terminal" evidence="3">
    <location>
        <begin position="10"/>
        <end position="32"/>
    </location>
</feature>
<accession>A0A5P8D0W2</accession>
<dbReference type="EMBL" id="MN480443">
    <property type="protein sequence ID" value="QGW56839.1"/>
    <property type="molecule type" value="Genomic_DNA"/>
</dbReference>
<feature type="compositionally biased region" description="Basic residues" evidence="2">
    <location>
        <begin position="157"/>
        <end position="167"/>
    </location>
</feature>
<gene>
    <name evidence="4" type="primary">CWC25</name>
</gene>
<dbReference type="Pfam" id="PF10197">
    <property type="entry name" value="Cir_N"/>
    <property type="match status" value="1"/>
</dbReference>
<evidence type="ECO:0000256" key="1">
    <source>
        <dbReference type="ARBA" id="ARBA00020646"/>
    </source>
</evidence>
<evidence type="ECO:0000256" key="2">
    <source>
        <dbReference type="SAM" id="MobiDB-lite"/>
    </source>
</evidence>
<feature type="compositionally biased region" description="Low complexity" evidence="2">
    <location>
        <begin position="133"/>
        <end position="144"/>
    </location>
</feature>
<feature type="compositionally biased region" description="Polar residues" evidence="2">
    <location>
        <begin position="53"/>
        <end position="75"/>
    </location>
</feature>
<evidence type="ECO:0000313" key="4">
    <source>
        <dbReference type="EMBL" id="QFP92357.1"/>
    </source>
</evidence>
<reference evidence="5" key="1">
    <citation type="journal article" date="2019" name="Microbiol. Res.">
        <title>Mating-type switching and mating-type gene array expression in the methylotrophic yeast Ogataea thermomethanolica TBRC656.</title>
        <authorList>
            <person name="Wongwisansri S."/>
            <person name="Promdonkoy P."/>
            <person name="Likhitrattanapisal S."/>
            <person name="Harnpichanchai P."/>
            <person name="Fujiyama K."/>
            <person name="Kaneko Y."/>
            <person name="Eurwilaichitr L."/>
            <person name="Ingsriswang S."/>
            <person name="Tanapongpipat S."/>
        </authorList>
    </citation>
    <scope>NUCLEOTIDE SEQUENCE</scope>
    <source>
        <strain evidence="5">TBRC 656</strain>
    </source>
</reference>